<keyword evidence="2" id="KW-1185">Reference proteome</keyword>
<dbReference type="RefSeq" id="WP_105743351.1">
    <property type="nucleotide sequence ID" value="NZ_PVBR01000014.1"/>
</dbReference>
<comment type="caution">
    <text evidence="1">The sequence shown here is derived from an EMBL/GenBank/DDBJ whole genome shotgun (WGS) entry which is preliminary data.</text>
</comment>
<dbReference type="Proteomes" id="UP000239434">
    <property type="component" value="Unassembled WGS sequence"/>
</dbReference>
<accession>A0A2S9INI3</accession>
<dbReference type="AlphaFoldDB" id="A0A2S9INI3"/>
<organism evidence="1 2">
    <name type="scientific">Phyllobacterium phragmitis</name>
    <dbReference type="NCBI Taxonomy" id="2670329"/>
    <lineage>
        <taxon>Bacteria</taxon>
        <taxon>Pseudomonadati</taxon>
        <taxon>Pseudomonadota</taxon>
        <taxon>Alphaproteobacteria</taxon>
        <taxon>Hyphomicrobiales</taxon>
        <taxon>Phyllobacteriaceae</taxon>
        <taxon>Phyllobacterium</taxon>
    </lineage>
</organism>
<evidence type="ECO:0000313" key="1">
    <source>
        <dbReference type="EMBL" id="PRD42083.1"/>
    </source>
</evidence>
<evidence type="ECO:0000313" key="2">
    <source>
        <dbReference type="Proteomes" id="UP000239434"/>
    </source>
</evidence>
<sequence>MNTPHVCSTTHCRAGWAVHLAGEAGYALERHYGWCLAAQLIYRDSGYQISPVRFYETNDEAMADMKRLAESAEDAA</sequence>
<proteinExistence type="predicted"/>
<name>A0A2S9INI3_9HYPH</name>
<gene>
    <name evidence="1" type="ORF">C5748_18175</name>
</gene>
<dbReference type="EMBL" id="PVBR01000014">
    <property type="protein sequence ID" value="PRD42083.1"/>
    <property type="molecule type" value="Genomic_DNA"/>
</dbReference>
<reference evidence="1 2" key="1">
    <citation type="submission" date="2018-02" db="EMBL/GenBank/DDBJ databases">
        <title>The draft genome of Phyllobacterium sp. 1N-3.</title>
        <authorList>
            <person name="Liu L."/>
            <person name="Li L."/>
            <person name="Zhang X."/>
            <person name="Wang T."/>
            <person name="Liang L."/>
        </authorList>
    </citation>
    <scope>NUCLEOTIDE SEQUENCE [LARGE SCALE GENOMIC DNA]</scope>
    <source>
        <strain evidence="1 2">1N-3</strain>
    </source>
</reference>
<protein>
    <submittedName>
        <fullName evidence="1">Uncharacterized protein</fullName>
    </submittedName>
</protein>